<dbReference type="Proteomes" id="UP001152607">
    <property type="component" value="Unassembled WGS sequence"/>
</dbReference>
<evidence type="ECO:0000313" key="2">
    <source>
        <dbReference type="Proteomes" id="UP001152607"/>
    </source>
</evidence>
<dbReference type="EMBL" id="CAOQHR010000003">
    <property type="protein sequence ID" value="CAI6332436.1"/>
    <property type="molecule type" value="Genomic_DNA"/>
</dbReference>
<accession>A0A9W4XPC0</accession>
<dbReference type="AlphaFoldDB" id="A0A9W4XPC0"/>
<comment type="caution">
    <text evidence="1">The sequence shown here is derived from an EMBL/GenBank/DDBJ whole genome shotgun (WGS) entry which is preliminary data.</text>
</comment>
<evidence type="ECO:0000313" key="1">
    <source>
        <dbReference type="EMBL" id="CAI6332436.1"/>
    </source>
</evidence>
<keyword evidence="2" id="KW-1185">Reference proteome</keyword>
<sequence>MPVSPRPLSLTRPRVEKDDAKLDLKSEHAQRLEPASITSTLLHQLLRTLITLLSLLPVRVYTIFPSPISHAFLSSNPNELRLSDLAALKIGSILVLTGLITLQYPCSCSCMGNTCEQYGNCRNSSCSRELCCRFERFVASFPSCRCSRKVHSPRKPYCCVNSIWILTSVSHL</sequence>
<organism evidence="1 2">
    <name type="scientific">Periconia digitata</name>
    <dbReference type="NCBI Taxonomy" id="1303443"/>
    <lineage>
        <taxon>Eukaryota</taxon>
        <taxon>Fungi</taxon>
        <taxon>Dikarya</taxon>
        <taxon>Ascomycota</taxon>
        <taxon>Pezizomycotina</taxon>
        <taxon>Dothideomycetes</taxon>
        <taxon>Pleosporomycetidae</taxon>
        <taxon>Pleosporales</taxon>
        <taxon>Massarineae</taxon>
        <taxon>Periconiaceae</taxon>
        <taxon>Periconia</taxon>
    </lineage>
</organism>
<protein>
    <submittedName>
        <fullName evidence="1">Uncharacterized protein</fullName>
    </submittedName>
</protein>
<reference evidence="1" key="1">
    <citation type="submission" date="2023-01" db="EMBL/GenBank/DDBJ databases">
        <authorList>
            <person name="Van Ghelder C."/>
            <person name="Rancurel C."/>
        </authorList>
    </citation>
    <scope>NUCLEOTIDE SEQUENCE</scope>
    <source>
        <strain evidence="1">CNCM I-4278</strain>
    </source>
</reference>
<gene>
    <name evidence="1" type="ORF">PDIGIT_LOCUS5460</name>
</gene>
<name>A0A9W4XPC0_9PLEO</name>
<proteinExistence type="predicted"/>